<comment type="caution">
    <text evidence="1">The sequence shown here is derived from an EMBL/GenBank/DDBJ whole genome shotgun (WGS) entry which is preliminary data.</text>
</comment>
<sequence>MHLRKKLEMKNMEAENGSHNCLELYICRRSVSDGVVDDEDSSIDHTVVCIHSLIDTHKTLTGPEMSLETLREDDDNV</sequence>
<accession>A0AAV4I388</accession>
<protein>
    <submittedName>
        <fullName evidence="1">Uncharacterized protein</fullName>
    </submittedName>
</protein>
<evidence type="ECO:0000313" key="2">
    <source>
        <dbReference type="Proteomes" id="UP000762676"/>
    </source>
</evidence>
<keyword evidence="2" id="KW-1185">Reference proteome</keyword>
<evidence type="ECO:0000313" key="1">
    <source>
        <dbReference type="EMBL" id="GFS04964.1"/>
    </source>
</evidence>
<gene>
    <name evidence="1" type="ORF">ElyMa_006508700</name>
</gene>
<proteinExistence type="predicted"/>
<dbReference type="EMBL" id="BMAT01013054">
    <property type="protein sequence ID" value="GFS04964.1"/>
    <property type="molecule type" value="Genomic_DNA"/>
</dbReference>
<reference evidence="1 2" key="1">
    <citation type="journal article" date="2021" name="Elife">
        <title>Chloroplast acquisition without the gene transfer in kleptoplastic sea slugs, Plakobranchus ocellatus.</title>
        <authorList>
            <person name="Maeda T."/>
            <person name="Takahashi S."/>
            <person name="Yoshida T."/>
            <person name="Shimamura S."/>
            <person name="Takaki Y."/>
            <person name="Nagai Y."/>
            <person name="Toyoda A."/>
            <person name="Suzuki Y."/>
            <person name="Arimoto A."/>
            <person name="Ishii H."/>
            <person name="Satoh N."/>
            <person name="Nishiyama T."/>
            <person name="Hasebe M."/>
            <person name="Maruyama T."/>
            <person name="Minagawa J."/>
            <person name="Obokata J."/>
            <person name="Shigenobu S."/>
        </authorList>
    </citation>
    <scope>NUCLEOTIDE SEQUENCE [LARGE SCALE GENOMIC DNA]</scope>
</reference>
<dbReference type="Proteomes" id="UP000762676">
    <property type="component" value="Unassembled WGS sequence"/>
</dbReference>
<dbReference type="AlphaFoldDB" id="A0AAV4I388"/>
<organism evidence="1 2">
    <name type="scientific">Elysia marginata</name>
    <dbReference type="NCBI Taxonomy" id="1093978"/>
    <lineage>
        <taxon>Eukaryota</taxon>
        <taxon>Metazoa</taxon>
        <taxon>Spiralia</taxon>
        <taxon>Lophotrochozoa</taxon>
        <taxon>Mollusca</taxon>
        <taxon>Gastropoda</taxon>
        <taxon>Heterobranchia</taxon>
        <taxon>Euthyneura</taxon>
        <taxon>Panpulmonata</taxon>
        <taxon>Sacoglossa</taxon>
        <taxon>Placobranchoidea</taxon>
        <taxon>Plakobranchidae</taxon>
        <taxon>Elysia</taxon>
    </lineage>
</organism>
<name>A0AAV4I388_9GAST</name>